<reference evidence="1 2" key="1">
    <citation type="submission" date="2020-08" db="EMBL/GenBank/DDBJ databases">
        <title>Genomic Encyclopedia of Type Strains, Phase IV (KMG-IV): sequencing the most valuable type-strain genomes for metagenomic binning, comparative biology and taxonomic classification.</title>
        <authorList>
            <person name="Goeker M."/>
        </authorList>
    </citation>
    <scope>NUCLEOTIDE SEQUENCE [LARGE SCALE GENOMIC DNA]</scope>
    <source>
        <strain evidence="1 2">DSM 21458</strain>
    </source>
</reference>
<keyword evidence="2" id="KW-1185">Reference proteome</keyword>
<evidence type="ECO:0000313" key="2">
    <source>
        <dbReference type="Proteomes" id="UP000569951"/>
    </source>
</evidence>
<dbReference type="Proteomes" id="UP000569951">
    <property type="component" value="Unassembled WGS sequence"/>
</dbReference>
<dbReference type="InterPro" id="IPR002195">
    <property type="entry name" value="Dihydroorotase_CS"/>
</dbReference>
<dbReference type="EMBL" id="JACHHG010000002">
    <property type="protein sequence ID" value="MBB6097388.1"/>
    <property type="molecule type" value="Genomic_DNA"/>
</dbReference>
<dbReference type="GO" id="GO:0016812">
    <property type="term" value="F:hydrolase activity, acting on carbon-nitrogen (but not peptide) bonds, in cyclic amides"/>
    <property type="evidence" value="ECO:0007669"/>
    <property type="project" value="InterPro"/>
</dbReference>
<organism evidence="1 2">
    <name type="scientific">Deinobacterium chartae</name>
    <dbReference type="NCBI Taxonomy" id="521158"/>
    <lineage>
        <taxon>Bacteria</taxon>
        <taxon>Thermotogati</taxon>
        <taxon>Deinococcota</taxon>
        <taxon>Deinococci</taxon>
        <taxon>Deinococcales</taxon>
        <taxon>Deinococcaceae</taxon>
        <taxon>Deinobacterium</taxon>
    </lineage>
</organism>
<dbReference type="InterPro" id="IPR018684">
    <property type="entry name" value="DUF2171"/>
</dbReference>
<dbReference type="RefSeq" id="WP_246350870.1">
    <property type="nucleotide sequence ID" value="NZ_JACHHG010000002.1"/>
</dbReference>
<gene>
    <name evidence="1" type="ORF">HNR42_000802</name>
</gene>
<protein>
    <recommendedName>
        <fullName evidence="3">DUF2171 domain-containing protein</fullName>
    </recommendedName>
</protein>
<sequence>MTMDPSRQLDPSTARSIQTHMEIRTQDGETLGQVDRLEGDYIKVTRDTDGQHHWIPASMIARVDAHVHLNVNLDEARQGWLDQNPGGQA</sequence>
<evidence type="ECO:0000313" key="1">
    <source>
        <dbReference type="EMBL" id="MBB6097388.1"/>
    </source>
</evidence>
<dbReference type="Pfam" id="PF09939">
    <property type="entry name" value="DUF2171"/>
    <property type="match status" value="1"/>
</dbReference>
<dbReference type="PROSITE" id="PS00482">
    <property type="entry name" value="DIHYDROOROTASE_1"/>
    <property type="match status" value="1"/>
</dbReference>
<evidence type="ECO:0008006" key="3">
    <source>
        <dbReference type="Google" id="ProtNLM"/>
    </source>
</evidence>
<name>A0A841HZG2_9DEIO</name>
<dbReference type="AlphaFoldDB" id="A0A841HZG2"/>
<comment type="caution">
    <text evidence="1">The sequence shown here is derived from an EMBL/GenBank/DDBJ whole genome shotgun (WGS) entry which is preliminary data.</text>
</comment>
<accession>A0A841HZG2</accession>
<proteinExistence type="predicted"/>